<dbReference type="Pfam" id="PF25372">
    <property type="entry name" value="DUF7885"/>
    <property type="match status" value="1"/>
</dbReference>
<dbReference type="Gene3D" id="3.80.10.10">
    <property type="entry name" value="Ribonuclease Inhibitor"/>
    <property type="match status" value="1"/>
</dbReference>
<dbReference type="AlphaFoldDB" id="A0ABD1P8C7"/>
<feature type="domain" description="F-box/LRR-repeat protein 15-like leucin rich repeat" evidence="1">
    <location>
        <begin position="3"/>
        <end position="119"/>
    </location>
</feature>
<sequence>MIGCKRLTDICISSLFDGSCNKEIRELDLLNLPNISDAGVLLLTKTRITILEFRVRRCPLIDDISVMALASLQVDETVWHDSRLRLLDLYNCGSITQLAFRWFKKHYFPRLRWLGVGWELVGSN</sequence>
<evidence type="ECO:0000259" key="1">
    <source>
        <dbReference type="Pfam" id="PF25372"/>
    </source>
</evidence>
<comment type="caution">
    <text evidence="2">The sequence shown here is derived from an EMBL/GenBank/DDBJ whole genome shotgun (WGS) entry which is preliminary data.</text>
</comment>
<keyword evidence="3" id="KW-1185">Reference proteome</keyword>
<dbReference type="InterPro" id="IPR057207">
    <property type="entry name" value="FBXL15_LRR"/>
</dbReference>
<evidence type="ECO:0000313" key="3">
    <source>
        <dbReference type="Proteomes" id="UP001604277"/>
    </source>
</evidence>
<protein>
    <submittedName>
        <fullName evidence="2">F-box/LRR-repeat protein 10</fullName>
    </submittedName>
</protein>
<accession>A0ABD1P8C7</accession>
<evidence type="ECO:0000313" key="2">
    <source>
        <dbReference type="EMBL" id="KAL2458921.1"/>
    </source>
</evidence>
<reference evidence="3" key="1">
    <citation type="submission" date="2024-07" db="EMBL/GenBank/DDBJ databases">
        <title>Two chromosome-level genome assemblies of Korean endemic species Abeliophyllum distichum and Forsythia ovata (Oleaceae).</title>
        <authorList>
            <person name="Jang H."/>
        </authorList>
    </citation>
    <scope>NUCLEOTIDE SEQUENCE [LARGE SCALE GENOMIC DNA]</scope>
</reference>
<proteinExistence type="predicted"/>
<dbReference type="InterPro" id="IPR032675">
    <property type="entry name" value="LRR_dom_sf"/>
</dbReference>
<dbReference type="SUPFAM" id="SSF52047">
    <property type="entry name" value="RNI-like"/>
    <property type="match status" value="1"/>
</dbReference>
<organism evidence="2 3">
    <name type="scientific">Forsythia ovata</name>
    <dbReference type="NCBI Taxonomy" id="205694"/>
    <lineage>
        <taxon>Eukaryota</taxon>
        <taxon>Viridiplantae</taxon>
        <taxon>Streptophyta</taxon>
        <taxon>Embryophyta</taxon>
        <taxon>Tracheophyta</taxon>
        <taxon>Spermatophyta</taxon>
        <taxon>Magnoliopsida</taxon>
        <taxon>eudicotyledons</taxon>
        <taxon>Gunneridae</taxon>
        <taxon>Pentapetalae</taxon>
        <taxon>asterids</taxon>
        <taxon>lamiids</taxon>
        <taxon>Lamiales</taxon>
        <taxon>Oleaceae</taxon>
        <taxon>Forsythieae</taxon>
        <taxon>Forsythia</taxon>
    </lineage>
</organism>
<gene>
    <name evidence="2" type="ORF">Fot_55207</name>
</gene>
<dbReference type="EMBL" id="JBFOLJ010000025">
    <property type="protein sequence ID" value="KAL2458921.1"/>
    <property type="molecule type" value="Genomic_DNA"/>
</dbReference>
<dbReference type="Proteomes" id="UP001604277">
    <property type="component" value="Unassembled WGS sequence"/>
</dbReference>
<name>A0ABD1P8C7_9LAMI</name>